<dbReference type="InterPro" id="IPR039425">
    <property type="entry name" value="RNA_pol_sigma-70-like"/>
</dbReference>
<evidence type="ECO:0000256" key="4">
    <source>
        <dbReference type="ARBA" id="ARBA00023163"/>
    </source>
</evidence>
<feature type="domain" description="RNA polymerase sigma factor 70 region 4 type 2" evidence="7">
    <location>
        <begin position="111"/>
        <end position="158"/>
    </location>
</feature>
<dbReference type="SUPFAM" id="SSF88946">
    <property type="entry name" value="Sigma2 domain of RNA polymerase sigma factors"/>
    <property type="match status" value="1"/>
</dbReference>
<evidence type="ECO:0000259" key="6">
    <source>
        <dbReference type="Pfam" id="PF04542"/>
    </source>
</evidence>
<evidence type="ECO:0000256" key="3">
    <source>
        <dbReference type="ARBA" id="ARBA00023082"/>
    </source>
</evidence>
<dbReference type="Gene3D" id="1.10.1740.10">
    <property type="match status" value="1"/>
</dbReference>
<evidence type="ECO:0000313" key="8">
    <source>
        <dbReference type="EMBL" id="SBO91697.1"/>
    </source>
</evidence>
<dbReference type="InterPro" id="IPR014284">
    <property type="entry name" value="RNA_pol_sigma-70_dom"/>
</dbReference>
<dbReference type="InterPro" id="IPR013324">
    <property type="entry name" value="RNA_pol_sigma_r3/r4-like"/>
</dbReference>
<dbReference type="InterPro" id="IPR007627">
    <property type="entry name" value="RNA_pol_sigma70_r2"/>
</dbReference>
<dbReference type="AlphaFoldDB" id="A0A1M4DYT3"/>
<dbReference type="NCBIfam" id="TIGR02937">
    <property type="entry name" value="sigma70-ECF"/>
    <property type="match status" value="1"/>
</dbReference>
<dbReference type="InterPro" id="IPR036388">
    <property type="entry name" value="WH-like_DNA-bd_sf"/>
</dbReference>
<feature type="domain" description="RNA polymerase sigma-70 region 2" evidence="6">
    <location>
        <begin position="13"/>
        <end position="77"/>
    </location>
</feature>
<dbReference type="PANTHER" id="PTHR43133">
    <property type="entry name" value="RNA POLYMERASE ECF-TYPE SIGMA FACTO"/>
    <property type="match status" value="1"/>
</dbReference>
<evidence type="ECO:0000256" key="5">
    <source>
        <dbReference type="NCBIfam" id="TIGR02959"/>
    </source>
</evidence>
<dbReference type="Pfam" id="PF08281">
    <property type="entry name" value="Sigma70_r4_2"/>
    <property type="match status" value="1"/>
</dbReference>
<proteinExistence type="inferred from homology"/>
<dbReference type="SUPFAM" id="SSF88659">
    <property type="entry name" value="Sigma3 and sigma4 domains of RNA polymerase sigma factors"/>
    <property type="match status" value="1"/>
</dbReference>
<protein>
    <recommendedName>
        <fullName evidence="5">RNA polymerase sigma factor SigZ</fullName>
    </recommendedName>
</protein>
<dbReference type="GO" id="GO:0003677">
    <property type="term" value="F:DNA binding"/>
    <property type="evidence" value="ECO:0007669"/>
    <property type="project" value="InterPro"/>
</dbReference>
<keyword evidence="2" id="KW-0805">Transcription regulation</keyword>
<sequence>MMARTDDLIEVWQAMRERLLGFVASRVDDLQDAEDIVQEVFIKMSRGVGGLRDEQRLEAWLYQLTRNAITDHGRARVRAGNLRARLAAERAVPRAEEPSALSALTGCLAPLLDRLPERDRQAIRLVEYDGLTQSEAARRLGISVSGMKSRVQRARGRLRELLIGCCAVAMDVRGAVRDVRVDRSCSCAD</sequence>
<gene>
    <name evidence="8" type="ORF">BN4615_P1211</name>
</gene>
<dbReference type="InterPro" id="IPR014304">
    <property type="entry name" value="RNA_pol_sigma-Z"/>
</dbReference>
<dbReference type="CDD" id="cd06171">
    <property type="entry name" value="Sigma70_r4"/>
    <property type="match status" value="1"/>
</dbReference>
<organism evidence="8">
    <name type="scientific">Nonomuraea gerenzanensis</name>
    <dbReference type="NCBI Taxonomy" id="93944"/>
    <lineage>
        <taxon>Bacteria</taxon>
        <taxon>Bacillati</taxon>
        <taxon>Actinomycetota</taxon>
        <taxon>Actinomycetes</taxon>
        <taxon>Streptosporangiales</taxon>
        <taxon>Streptosporangiaceae</taxon>
        <taxon>Nonomuraea</taxon>
    </lineage>
</organism>
<keyword evidence="4" id="KW-0804">Transcription</keyword>
<dbReference type="PANTHER" id="PTHR43133:SF62">
    <property type="entry name" value="RNA POLYMERASE SIGMA FACTOR SIGZ"/>
    <property type="match status" value="1"/>
</dbReference>
<dbReference type="Gene3D" id="1.10.10.10">
    <property type="entry name" value="Winged helix-like DNA-binding domain superfamily/Winged helix DNA-binding domain"/>
    <property type="match status" value="1"/>
</dbReference>
<accession>A0A1M4DYT3</accession>
<reference evidence="8" key="1">
    <citation type="submission" date="2016-04" db="EMBL/GenBank/DDBJ databases">
        <authorList>
            <person name="Evans L.H."/>
            <person name="Alamgir A."/>
            <person name="Owens N."/>
            <person name="Weber N.D."/>
            <person name="Virtaneva K."/>
            <person name="Barbian K."/>
            <person name="Babar A."/>
            <person name="Rosenke K."/>
        </authorList>
    </citation>
    <scope>NUCLEOTIDE SEQUENCE</scope>
    <source>
        <strain evidence="8">Nono1</strain>
    </source>
</reference>
<dbReference type="EMBL" id="LT559118">
    <property type="protein sequence ID" value="SBO91697.1"/>
    <property type="molecule type" value="Genomic_DNA"/>
</dbReference>
<keyword evidence="3" id="KW-0731">Sigma factor</keyword>
<name>A0A1M4DYT3_9ACTN</name>
<dbReference type="GO" id="GO:0006352">
    <property type="term" value="P:DNA-templated transcription initiation"/>
    <property type="evidence" value="ECO:0007669"/>
    <property type="project" value="InterPro"/>
</dbReference>
<dbReference type="Pfam" id="PF04542">
    <property type="entry name" value="Sigma70_r2"/>
    <property type="match status" value="1"/>
</dbReference>
<dbReference type="InterPro" id="IPR013249">
    <property type="entry name" value="RNA_pol_sigma70_r4_t2"/>
</dbReference>
<comment type="similarity">
    <text evidence="1">Belongs to the sigma-70 factor family. ECF subfamily.</text>
</comment>
<evidence type="ECO:0000256" key="1">
    <source>
        <dbReference type="ARBA" id="ARBA00010641"/>
    </source>
</evidence>
<dbReference type="GO" id="GO:0016987">
    <property type="term" value="F:sigma factor activity"/>
    <property type="evidence" value="ECO:0007669"/>
    <property type="project" value="UniProtKB-KW"/>
</dbReference>
<dbReference type="InterPro" id="IPR013325">
    <property type="entry name" value="RNA_pol_sigma_r2"/>
</dbReference>
<evidence type="ECO:0000259" key="7">
    <source>
        <dbReference type="Pfam" id="PF08281"/>
    </source>
</evidence>
<dbReference type="NCBIfam" id="TIGR02959">
    <property type="entry name" value="SigZ"/>
    <property type="match status" value="1"/>
</dbReference>
<evidence type="ECO:0000256" key="2">
    <source>
        <dbReference type="ARBA" id="ARBA00023015"/>
    </source>
</evidence>